<dbReference type="EMBL" id="JAUIZM010000005">
    <property type="protein sequence ID" value="KAK1385218.1"/>
    <property type="molecule type" value="Genomic_DNA"/>
</dbReference>
<name>A0AAD8MVD8_9APIA</name>
<dbReference type="Pfam" id="PF14111">
    <property type="entry name" value="DUF4283"/>
    <property type="match status" value="1"/>
</dbReference>
<dbReference type="InterPro" id="IPR025558">
    <property type="entry name" value="DUF4283"/>
</dbReference>
<evidence type="ECO:0000313" key="3">
    <source>
        <dbReference type="Proteomes" id="UP001237642"/>
    </source>
</evidence>
<proteinExistence type="predicted"/>
<accession>A0AAD8MVD8</accession>
<evidence type="ECO:0000259" key="1">
    <source>
        <dbReference type="Pfam" id="PF14111"/>
    </source>
</evidence>
<feature type="domain" description="DUF4283" evidence="1">
    <location>
        <begin position="36"/>
        <end position="90"/>
    </location>
</feature>
<dbReference type="Proteomes" id="UP001237642">
    <property type="component" value="Unassembled WGS sequence"/>
</dbReference>
<reference evidence="2" key="1">
    <citation type="submission" date="2023-02" db="EMBL/GenBank/DDBJ databases">
        <title>Genome of toxic invasive species Heracleum sosnowskyi carries increased number of genes despite the absence of recent whole-genome duplications.</title>
        <authorList>
            <person name="Schelkunov M."/>
            <person name="Shtratnikova V."/>
            <person name="Makarenko M."/>
            <person name="Klepikova A."/>
            <person name="Omelchenko D."/>
            <person name="Novikova G."/>
            <person name="Obukhova E."/>
            <person name="Bogdanov V."/>
            <person name="Penin A."/>
            <person name="Logacheva M."/>
        </authorList>
    </citation>
    <scope>NUCLEOTIDE SEQUENCE</scope>
    <source>
        <strain evidence="2">Hsosn_3</strain>
        <tissue evidence="2">Leaf</tissue>
    </source>
</reference>
<evidence type="ECO:0000313" key="2">
    <source>
        <dbReference type="EMBL" id="KAK1385218.1"/>
    </source>
</evidence>
<reference evidence="2" key="2">
    <citation type="submission" date="2023-05" db="EMBL/GenBank/DDBJ databases">
        <authorList>
            <person name="Schelkunov M.I."/>
        </authorList>
    </citation>
    <scope>NUCLEOTIDE SEQUENCE</scope>
    <source>
        <strain evidence="2">Hsosn_3</strain>
        <tissue evidence="2">Leaf</tissue>
    </source>
</reference>
<dbReference type="AlphaFoldDB" id="A0AAD8MVD8"/>
<sequence>MIRKVQDNQTISDTNFGPKHVQQFGVKDKEHHIDAKWCLVGSFLSDWVVDFPCMQQTLEALWKPGKGVYIKGWMSNLILFQFYHEIDIKRKALKEGENLRCVALNKLDKIKKLLGFEGAYTVDSQGHSGAITLL</sequence>
<gene>
    <name evidence="2" type="ORF">POM88_022953</name>
</gene>
<organism evidence="2 3">
    <name type="scientific">Heracleum sosnowskyi</name>
    <dbReference type="NCBI Taxonomy" id="360622"/>
    <lineage>
        <taxon>Eukaryota</taxon>
        <taxon>Viridiplantae</taxon>
        <taxon>Streptophyta</taxon>
        <taxon>Embryophyta</taxon>
        <taxon>Tracheophyta</taxon>
        <taxon>Spermatophyta</taxon>
        <taxon>Magnoliopsida</taxon>
        <taxon>eudicotyledons</taxon>
        <taxon>Gunneridae</taxon>
        <taxon>Pentapetalae</taxon>
        <taxon>asterids</taxon>
        <taxon>campanulids</taxon>
        <taxon>Apiales</taxon>
        <taxon>Apiaceae</taxon>
        <taxon>Apioideae</taxon>
        <taxon>apioid superclade</taxon>
        <taxon>Tordylieae</taxon>
        <taxon>Tordyliinae</taxon>
        <taxon>Heracleum</taxon>
    </lineage>
</organism>
<comment type="caution">
    <text evidence="2">The sequence shown here is derived from an EMBL/GenBank/DDBJ whole genome shotgun (WGS) entry which is preliminary data.</text>
</comment>
<keyword evidence="3" id="KW-1185">Reference proteome</keyword>
<protein>
    <recommendedName>
        <fullName evidence="1">DUF4283 domain-containing protein</fullName>
    </recommendedName>
</protein>